<gene>
    <name evidence="3" type="ORF">ABU614_05770</name>
</gene>
<dbReference type="RefSeq" id="WP_363799665.1">
    <property type="nucleotide sequence ID" value="NZ_CP159925.1"/>
</dbReference>
<accession>A0AAU8MVK3</accession>
<evidence type="ECO:0000256" key="1">
    <source>
        <dbReference type="SAM" id="SignalP"/>
    </source>
</evidence>
<dbReference type="EMBL" id="CP159925">
    <property type="protein sequence ID" value="XCO76298.1"/>
    <property type="molecule type" value="Genomic_DNA"/>
</dbReference>
<dbReference type="GO" id="GO:0006508">
    <property type="term" value="P:proteolysis"/>
    <property type="evidence" value="ECO:0007669"/>
    <property type="project" value="InterPro"/>
</dbReference>
<name>A0AAU8MVK3_9GAMM</name>
<dbReference type="Pfam" id="PF04389">
    <property type="entry name" value="Peptidase_M28"/>
    <property type="match status" value="1"/>
</dbReference>
<protein>
    <submittedName>
        <fullName evidence="3">M20/M25/M40 family metallo-hydrolase</fullName>
    </submittedName>
</protein>
<proteinExistence type="predicted"/>
<dbReference type="InterPro" id="IPR045175">
    <property type="entry name" value="M28_fam"/>
</dbReference>
<dbReference type="PANTHER" id="PTHR12147">
    <property type="entry name" value="METALLOPEPTIDASE M28 FAMILY MEMBER"/>
    <property type="match status" value="1"/>
</dbReference>
<dbReference type="Gene3D" id="3.50.30.30">
    <property type="match status" value="1"/>
</dbReference>
<dbReference type="SUPFAM" id="SSF53187">
    <property type="entry name" value="Zn-dependent exopeptidases"/>
    <property type="match status" value="1"/>
</dbReference>
<sequence>MRRGFRSGRLAVRPSSSPLAWAAALCLLAACQRTAPVPARDVHDTAPGADARRIEADVRFLADDLLEGRETGTRGYDLAALYVAQRLRAIGLQPAGDDGGYFQRVPLLRAQRVDGGGSLIVHRPGATVALKYREQFLPQLDFDRSQARVAAPAVFVGQAVHAPELNYDDFAGLDLRGKIAVLLHGAPARFDIDRRAFYSSMQEKFAALVARGAVGAVIVASEDEEQRQPWARSAQNWARPGMRLRGADGRALDTFPQLQVVASVCAAAAPLLLDAGGRSARQVFRDAREGSLRGYDLPGTLELSSLTRIAPTQSRNVVARRPGADPALAREHVLFSAHLDHVGIGAPVRGDAIYNGALDNALGVAILLEAAQQLARAPSPPQRSLLFLAVTGEEKGLLGAHWYARHPSVARDSIVANINMDMPVLLTPTRDAVPVGVEHSSLQATLERAAGEVGLRLSPDPSPEESVFIRSDQYAFIRAGIPAVYLTGGIQAQAAGTDGRAVLREFLRERYHQPGDDVSQPIQYADAARLARLNARIGQRVADDPERPRWNRGDFFAERFARPTTAAAQTAAP</sequence>
<feature type="signal peptide" evidence="1">
    <location>
        <begin position="1"/>
        <end position="22"/>
    </location>
</feature>
<dbReference type="AlphaFoldDB" id="A0AAU8MVK3"/>
<dbReference type="InterPro" id="IPR046450">
    <property type="entry name" value="PA_dom_sf"/>
</dbReference>
<keyword evidence="1" id="KW-0732">Signal</keyword>
<dbReference type="GO" id="GO:0008235">
    <property type="term" value="F:metalloexopeptidase activity"/>
    <property type="evidence" value="ECO:0007669"/>
    <property type="project" value="InterPro"/>
</dbReference>
<organism evidence="3">
    <name type="scientific">Lysobacter firmicutimachus</name>
    <dbReference type="NCBI Taxonomy" id="1792846"/>
    <lineage>
        <taxon>Bacteria</taxon>
        <taxon>Pseudomonadati</taxon>
        <taxon>Pseudomonadota</taxon>
        <taxon>Gammaproteobacteria</taxon>
        <taxon>Lysobacterales</taxon>
        <taxon>Lysobacteraceae</taxon>
        <taxon>Lysobacter</taxon>
    </lineage>
</organism>
<dbReference type="PANTHER" id="PTHR12147:SF26">
    <property type="entry name" value="PEPTIDASE M28 DOMAIN-CONTAINING PROTEIN"/>
    <property type="match status" value="1"/>
</dbReference>
<dbReference type="SUPFAM" id="SSF52025">
    <property type="entry name" value="PA domain"/>
    <property type="match status" value="1"/>
</dbReference>
<dbReference type="InterPro" id="IPR007484">
    <property type="entry name" value="Peptidase_M28"/>
</dbReference>
<dbReference type="Gene3D" id="3.40.630.10">
    <property type="entry name" value="Zn peptidases"/>
    <property type="match status" value="1"/>
</dbReference>
<reference evidence="3" key="1">
    <citation type="submission" date="2024-06" db="EMBL/GenBank/DDBJ databases">
        <authorList>
            <person name="Li S."/>
        </authorList>
    </citation>
    <scope>NUCLEOTIDE SEQUENCE</scope>
    <source>
        <strain evidence="3">SR10</strain>
    </source>
</reference>
<evidence type="ECO:0000259" key="2">
    <source>
        <dbReference type="Pfam" id="PF04389"/>
    </source>
</evidence>
<feature type="domain" description="Peptidase M28" evidence="2">
    <location>
        <begin position="316"/>
        <end position="535"/>
    </location>
</feature>
<feature type="chain" id="PRO_5043784313" evidence="1">
    <location>
        <begin position="23"/>
        <end position="573"/>
    </location>
</feature>
<dbReference type="PROSITE" id="PS51257">
    <property type="entry name" value="PROKAR_LIPOPROTEIN"/>
    <property type="match status" value="1"/>
</dbReference>
<evidence type="ECO:0000313" key="3">
    <source>
        <dbReference type="EMBL" id="XCO76298.1"/>
    </source>
</evidence>